<dbReference type="GeneID" id="60552901"/>
<evidence type="ECO:0000313" key="2">
    <source>
        <dbReference type="EMBL" id="AEH07517.1"/>
    </source>
</evidence>
<dbReference type="OrthoDB" id="60112at2157"/>
<dbReference type="Proteomes" id="UP000009296">
    <property type="component" value="Chromosome"/>
</dbReference>
<dbReference type="eggNOG" id="arCOG06680">
    <property type="taxonomic scope" value="Archaea"/>
</dbReference>
<dbReference type="RefSeq" id="WP_013867691.1">
    <property type="nucleotide sequence ID" value="NC_015636.1"/>
</dbReference>
<gene>
    <name evidence="2" type="ordered locus">Metok_1554</name>
</gene>
<protein>
    <submittedName>
        <fullName evidence="2">Uncharacterized protein</fullName>
    </submittedName>
</protein>
<keyword evidence="1" id="KW-1133">Transmembrane helix</keyword>
<evidence type="ECO:0000256" key="1">
    <source>
        <dbReference type="SAM" id="Phobius"/>
    </source>
</evidence>
<accession>F8AKI8</accession>
<organism evidence="2 3">
    <name type="scientific">Methanothermococcus okinawensis (strain DSM 14208 / JCM 11175 / IH1)</name>
    <dbReference type="NCBI Taxonomy" id="647113"/>
    <lineage>
        <taxon>Archaea</taxon>
        <taxon>Methanobacteriati</taxon>
        <taxon>Methanobacteriota</taxon>
        <taxon>Methanomada group</taxon>
        <taxon>Methanococci</taxon>
        <taxon>Methanococcales</taxon>
        <taxon>Methanococcaceae</taxon>
        <taxon>Methanothermococcus</taxon>
    </lineage>
</organism>
<keyword evidence="3" id="KW-1185">Reference proteome</keyword>
<name>F8AKI8_METOI</name>
<sequence>MNVKLNTLPVKNDDKLKDLEEFSKDLKRPFRGDKTVAILAYVVGALTIASILL</sequence>
<feature type="transmembrane region" description="Helical" evidence="1">
    <location>
        <begin position="35"/>
        <end position="52"/>
    </location>
</feature>
<dbReference type="AlphaFoldDB" id="F8AKI8"/>
<evidence type="ECO:0000313" key="3">
    <source>
        <dbReference type="Proteomes" id="UP000009296"/>
    </source>
</evidence>
<reference evidence="2" key="1">
    <citation type="submission" date="2011-05" db="EMBL/GenBank/DDBJ databases">
        <title>Complete sequence of chromosome of Methanothermococcus okinawensis IH1.</title>
        <authorList>
            <consortium name="US DOE Joint Genome Institute"/>
            <person name="Lucas S."/>
            <person name="Han J."/>
            <person name="Lapidus A."/>
            <person name="Cheng J.-F."/>
            <person name="Goodwin L."/>
            <person name="Pitluck S."/>
            <person name="Peters L."/>
            <person name="Mikhailova N."/>
            <person name="Held B."/>
            <person name="Han C."/>
            <person name="Tapia R."/>
            <person name="Land M."/>
            <person name="Hauser L."/>
            <person name="Kyrpides N."/>
            <person name="Ivanova N."/>
            <person name="Pagani I."/>
            <person name="Sieprawska-Lupa M."/>
            <person name="Takai K."/>
            <person name="Miyazaki J."/>
            <person name="Whitman W."/>
            <person name="Woyke T."/>
        </authorList>
    </citation>
    <scope>NUCLEOTIDE SEQUENCE [LARGE SCALE GENOMIC DNA]</scope>
    <source>
        <strain evidence="2">IH1</strain>
    </source>
</reference>
<keyword evidence="1" id="KW-0812">Transmembrane</keyword>
<dbReference type="EMBL" id="CP002792">
    <property type="protein sequence ID" value="AEH07517.1"/>
    <property type="molecule type" value="Genomic_DNA"/>
</dbReference>
<dbReference type="HOGENOM" id="CLU_211860_0_0_2"/>
<proteinExistence type="predicted"/>
<keyword evidence="1" id="KW-0472">Membrane</keyword>
<dbReference type="KEGG" id="mok:Metok_1554"/>